<dbReference type="InterPro" id="IPR045298">
    <property type="entry name" value="Complex1_LYR_LYRM7"/>
</dbReference>
<dbReference type="GO" id="GO:0005739">
    <property type="term" value="C:mitochondrion"/>
    <property type="evidence" value="ECO:0007669"/>
    <property type="project" value="GOC"/>
</dbReference>
<gene>
    <name evidence="2" type="ORF">AXG93_4804s1140</name>
</gene>
<dbReference type="PANTHER" id="PTHR47484:SF1">
    <property type="entry name" value="COMPLEX 1 PROTEIN CONTAINING PROTEIN, EXPRESSED"/>
    <property type="match status" value="1"/>
</dbReference>
<organism evidence="2 3">
    <name type="scientific">Marchantia polymorpha subsp. ruderalis</name>
    <dbReference type="NCBI Taxonomy" id="1480154"/>
    <lineage>
        <taxon>Eukaryota</taxon>
        <taxon>Viridiplantae</taxon>
        <taxon>Streptophyta</taxon>
        <taxon>Embryophyta</taxon>
        <taxon>Marchantiophyta</taxon>
        <taxon>Marchantiopsida</taxon>
        <taxon>Marchantiidae</taxon>
        <taxon>Marchantiales</taxon>
        <taxon>Marchantiaceae</taxon>
        <taxon>Marchantia</taxon>
    </lineage>
</organism>
<evidence type="ECO:0000313" key="3">
    <source>
        <dbReference type="Proteomes" id="UP000077202"/>
    </source>
</evidence>
<protein>
    <recommendedName>
        <fullName evidence="1">Complex 1 LYR protein domain-containing protein</fullName>
    </recommendedName>
</protein>
<name>A0A176VM34_MARPO</name>
<dbReference type="Pfam" id="PF05347">
    <property type="entry name" value="Complex1_LYR"/>
    <property type="match status" value="1"/>
</dbReference>
<dbReference type="InterPro" id="IPR008011">
    <property type="entry name" value="Complex1_LYR_dom"/>
</dbReference>
<evidence type="ECO:0000313" key="2">
    <source>
        <dbReference type="EMBL" id="OAE22009.1"/>
    </source>
</evidence>
<dbReference type="CDD" id="cd20267">
    <property type="entry name" value="Complex1_LYR_LYRM7"/>
    <property type="match status" value="1"/>
</dbReference>
<reference evidence="2" key="1">
    <citation type="submission" date="2016-03" db="EMBL/GenBank/DDBJ databases">
        <title>Mechanisms controlling the formation of the plant cell surface in tip-growing cells are functionally conserved among land plants.</title>
        <authorList>
            <person name="Honkanen S."/>
            <person name="Jones V.A."/>
            <person name="Morieri G."/>
            <person name="Champion C."/>
            <person name="Hetherington A.J."/>
            <person name="Kelly S."/>
            <person name="Saint-Marcoux D."/>
            <person name="Proust H."/>
            <person name="Prescott H."/>
            <person name="Dolan L."/>
        </authorList>
    </citation>
    <scope>NUCLEOTIDE SEQUENCE [LARGE SCALE GENOMIC DNA]</scope>
    <source>
        <tissue evidence="2">Whole gametophyte</tissue>
    </source>
</reference>
<evidence type="ECO:0000259" key="1">
    <source>
        <dbReference type="Pfam" id="PF05347"/>
    </source>
</evidence>
<dbReference type="EMBL" id="LVLJ01003293">
    <property type="protein sequence ID" value="OAE22009.1"/>
    <property type="molecule type" value="Genomic_DNA"/>
</dbReference>
<dbReference type="Proteomes" id="UP000077202">
    <property type="component" value="Unassembled WGS sequence"/>
</dbReference>
<dbReference type="PANTHER" id="PTHR47484">
    <property type="entry name" value="COMPLEX 1 PROTEIN CONTAINING PROTEIN, EXPRESSED"/>
    <property type="match status" value="1"/>
</dbReference>
<keyword evidence="3" id="KW-1185">Reference proteome</keyword>
<dbReference type="AlphaFoldDB" id="A0A176VM34"/>
<dbReference type="GO" id="GO:0034551">
    <property type="term" value="P:mitochondrial respiratory chain complex III assembly"/>
    <property type="evidence" value="ECO:0007669"/>
    <property type="project" value="InterPro"/>
</dbReference>
<feature type="domain" description="Complex 1 LYR protein" evidence="1">
    <location>
        <begin position="59"/>
        <end position="119"/>
    </location>
</feature>
<sequence>MALALACCTKRWKLGSAGYLAQGRRMLQSGSDEPVDEFLGKHLAPKGGEPLIGITSTRREVLALYRDVLRVLRIFTWPNDDGVMWKDVLKLSARREFEAARFEKDPETITRLLVVGRDAVRSTLEKFTEKREQLARKDLDNERKPGKIVKKFWYSISQAHLELAITKNVLSTGIGVEHELNWQAVRCILVADFSEPVHQWTKHFGHSQKLTYRHGQGTDSVFSTELVPSEIGFGYNIHNL</sequence>
<proteinExistence type="predicted"/>
<accession>A0A176VM34</accession>
<comment type="caution">
    <text evidence="2">The sequence shown here is derived from an EMBL/GenBank/DDBJ whole genome shotgun (WGS) entry which is preliminary data.</text>
</comment>